<evidence type="ECO:0000256" key="1">
    <source>
        <dbReference type="SAM" id="SignalP"/>
    </source>
</evidence>
<evidence type="ECO:0008006" key="4">
    <source>
        <dbReference type="Google" id="ProtNLM"/>
    </source>
</evidence>
<organism evidence="2 3">
    <name type="scientific">Rubripirellula obstinata</name>
    <dbReference type="NCBI Taxonomy" id="406547"/>
    <lineage>
        <taxon>Bacteria</taxon>
        <taxon>Pseudomonadati</taxon>
        <taxon>Planctomycetota</taxon>
        <taxon>Planctomycetia</taxon>
        <taxon>Pirellulales</taxon>
        <taxon>Pirellulaceae</taxon>
        <taxon>Rubripirellula</taxon>
    </lineage>
</organism>
<keyword evidence="3" id="KW-1185">Reference proteome</keyword>
<accession>A0A5B1CCT1</accession>
<gene>
    <name evidence="2" type="ORF">LF1_14610</name>
</gene>
<proteinExistence type="predicted"/>
<dbReference type="Proteomes" id="UP000322699">
    <property type="component" value="Unassembled WGS sequence"/>
</dbReference>
<dbReference type="AlphaFoldDB" id="A0A5B1CCT1"/>
<evidence type="ECO:0000313" key="2">
    <source>
        <dbReference type="EMBL" id="KAA1258937.1"/>
    </source>
</evidence>
<dbReference type="SUPFAM" id="SSF56024">
    <property type="entry name" value="Phospholipase D/nuclease"/>
    <property type="match status" value="1"/>
</dbReference>
<keyword evidence="1" id="KW-0732">Signal</keyword>
<dbReference type="Gene3D" id="3.30.870.10">
    <property type="entry name" value="Endonuclease Chain A"/>
    <property type="match status" value="1"/>
</dbReference>
<protein>
    <recommendedName>
        <fullName evidence="4">Phospholipase D-like domain-containing protein</fullName>
    </recommendedName>
</protein>
<comment type="caution">
    <text evidence="2">The sequence shown here is derived from an EMBL/GenBank/DDBJ whole genome shotgun (WGS) entry which is preliminary data.</text>
</comment>
<reference evidence="2 3" key="1">
    <citation type="submission" date="2019-08" db="EMBL/GenBank/DDBJ databases">
        <title>Deep-cultivation of Planctomycetes and their phenomic and genomic characterization uncovers novel biology.</title>
        <authorList>
            <person name="Wiegand S."/>
            <person name="Jogler M."/>
            <person name="Boedeker C."/>
            <person name="Pinto D."/>
            <person name="Vollmers J."/>
            <person name="Rivas-Marin E."/>
            <person name="Kohn T."/>
            <person name="Peeters S.H."/>
            <person name="Heuer A."/>
            <person name="Rast P."/>
            <person name="Oberbeckmann S."/>
            <person name="Bunk B."/>
            <person name="Jeske O."/>
            <person name="Meyerdierks A."/>
            <person name="Storesund J.E."/>
            <person name="Kallscheuer N."/>
            <person name="Luecker S."/>
            <person name="Lage O.M."/>
            <person name="Pohl T."/>
            <person name="Merkel B.J."/>
            <person name="Hornburger P."/>
            <person name="Mueller R.-W."/>
            <person name="Bruemmer F."/>
            <person name="Labrenz M."/>
            <person name="Spormann A.M."/>
            <person name="Op Den Camp H."/>
            <person name="Overmann J."/>
            <person name="Amann R."/>
            <person name="Jetten M.S.M."/>
            <person name="Mascher T."/>
            <person name="Medema M.H."/>
            <person name="Devos D.P."/>
            <person name="Kaster A.-K."/>
            <person name="Ovreas L."/>
            <person name="Rohde M."/>
            <person name="Galperin M.Y."/>
            <person name="Jogler C."/>
        </authorList>
    </citation>
    <scope>NUCLEOTIDE SEQUENCE [LARGE SCALE GENOMIC DNA]</scope>
    <source>
        <strain evidence="2 3">LF1</strain>
    </source>
</reference>
<dbReference type="RefSeq" id="WP_149752657.1">
    <property type="nucleotide sequence ID" value="NZ_LWSK01000153.1"/>
</dbReference>
<feature type="signal peptide" evidence="1">
    <location>
        <begin position="1"/>
        <end position="15"/>
    </location>
</feature>
<evidence type="ECO:0000313" key="3">
    <source>
        <dbReference type="Proteomes" id="UP000322699"/>
    </source>
</evidence>
<dbReference type="EMBL" id="VRLW01000001">
    <property type="protein sequence ID" value="KAA1258937.1"/>
    <property type="molecule type" value="Genomic_DNA"/>
</dbReference>
<name>A0A5B1CCT1_9BACT</name>
<sequence precursor="true">MRFLLALLFMSPVMAVDVFFAPSKDVPEAIEKAIDGAESTLDVAIYSFSDTRLQKKLKDAARRGGCGRIGRFGRGCAVHLGQHGTGDLSR</sequence>
<feature type="chain" id="PRO_5023140907" description="Phospholipase D-like domain-containing protein" evidence="1">
    <location>
        <begin position="16"/>
        <end position="90"/>
    </location>
</feature>